<accession>A0A8H5NEW8</accession>
<name>A0A8H5NEW8_9HYPO</name>
<dbReference type="AlphaFoldDB" id="A0A8H5NEW8"/>
<gene>
    <name evidence="2" type="ORF">FNAPI_3209</name>
</gene>
<protein>
    <submittedName>
        <fullName evidence="2">Uncharacterized protein</fullName>
    </submittedName>
</protein>
<feature type="chain" id="PRO_5034117027" evidence="1">
    <location>
        <begin position="22"/>
        <end position="174"/>
    </location>
</feature>
<evidence type="ECO:0000313" key="3">
    <source>
        <dbReference type="Proteomes" id="UP000574317"/>
    </source>
</evidence>
<sequence>MRLSNIISIGLVFITPATVLAAPANTLHRRDCPSVDTIRQWIRDNANVGENTIFYTAGATQQQAQAFAEQKVTDGNYWGKVFADNKYLDWIEECGTEGAEQDKLFPRMGEALARESSGTAYVIMIKGNAIANFWKDNEYPYLDENGVKIIAVNAGDFDDQKDYNGQPFKRAIKF</sequence>
<keyword evidence="3" id="KW-1185">Reference proteome</keyword>
<dbReference type="Proteomes" id="UP000574317">
    <property type="component" value="Unassembled WGS sequence"/>
</dbReference>
<evidence type="ECO:0000313" key="2">
    <source>
        <dbReference type="EMBL" id="KAF5562313.1"/>
    </source>
</evidence>
<comment type="caution">
    <text evidence="2">The sequence shown here is derived from an EMBL/GenBank/DDBJ whole genome shotgun (WGS) entry which is preliminary data.</text>
</comment>
<keyword evidence="1" id="KW-0732">Signal</keyword>
<feature type="signal peptide" evidence="1">
    <location>
        <begin position="1"/>
        <end position="21"/>
    </location>
</feature>
<organism evidence="2 3">
    <name type="scientific">Fusarium napiforme</name>
    <dbReference type="NCBI Taxonomy" id="42672"/>
    <lineage>
        <taxon>Eukaryota</taxon>
        <taxon>Fungi</taxon>
        <taxon>Dikarya</taxon>
        <taxon>Ascomycota</taxon>
        <taxon>Pezizomycotina</taxon>
        <taxon>Sordariomycetes</taxon>
        <taxon>Hypocreomycetidae</taxon>
        <taxon>Hypocreales</taxon>
        <taxon>Nectriaceae</taxon>
        <taxon>Fusarium</taxon>
        <taxon>Fusarium fujikuroi species complex</taxon>
    </lineage>
</organism>
<proteinExistence type="predicted"/>
<reference evidence="2 3" key="1">
    <citation type="submission" date="2020-05" db="EMBL/GenBank/DDBJ databases">
        <title>Identification and distribution of gene clusters putatively required for synthesis of sphingolipid metabolism inhibitors in phylogenetically diverse species of the filamentous fungus Fusarium.</title>
        <authorList>
            <person name="Kim H.-S."/>
            <person name="Busman M."/>
            <person name="Brown D.W."/>
            <person name="Divon H."/>
            <person name="Uhlig S."/>
            <person name="Proctor R.H."/>
        </authorList>
    </citation>
    <scope>NUCLEOTIDE SEQUENCE [LARGE SCALE GENOMIC DNA]</scope>
    <source>
        <strain evidence="2 3">NRRL 25196</strain>
    </source>
</reference>
<dbReference type="EMBL" id="JAAOAO010000113">
    <property type="protein sequence ID" value="KAF5562313.1"/>
    <property type="molecule type" value="Genomic_DNA"/>
</dbReference>
<evidence type="ECO:0000256" key="1">
    <source>
        <dbReference type="SAM" id="SignalP"/>
    </source>
</evidence>